<sequence>MIKASISALVEVHPVKCANNTLLTSERLARSFELH</sequence>
<organism evidence="1">
    <name type="scientific">Anguilla anguilla</name>
    <name type="common">European freshwater eel</name>
    <name type="synonym">Muraena anguilla</name>
    <dbReference type="NCBI Taxonomy" id="7936"/>
    <lineage>
        <taxon>Eukaryota</taxon>
        <taxon>Metazoa</taxon>
        <taxon>Chordata</taxon>
        <taxon>Craniata</taxon>
        <taxon>Vertebrata</taxon>
        <taxon>Euteleostomi</taxon>
        <taxon>Actinopterygii</taxon>
        <taxon>Neopterygii</taxon>
        <taxon>Teleostei</taxon>
        <taxon>Anguilliformes</taxon>
        <taxon>Anguillidae</taxon>
        <taxon>Anguilla</taxon>
    </lineage>
</organism>
<accession>A0A0E9Q5P1</accession>
<protein>
    <submittedName>
        <fullName evidence="1">Uncharacterized protein</fullName>
    </submittedName>
</protein>
<evidence type="ECO:0000313" key="1">
    <source>
        <dbReference type="EMBL" id="JAH12064.1"/>
    </source>
</evidence>
<reference evidence="1" key="1">
    <citation type="submission" date="2014-11" db="EMBL/GenBank/DDBJ databases">
        <authorList>
            <person name="Amaro Gonzalez C."/>
        </authorList>
    </citation>
    <scope>NUCLEOTIDE SEQUENCE</scope>
</reference>
<reference evidence="1" key="2">
    <citation type="journal article" date="2015" name="Fish Shellfish Immunol.">
        <title>Early steps in the European eel (Anguilla anguilla)-Vibrio vulnificus interaction in the gills: Role of the RtxA13 toxin.</title>
        <authorList>
            <person name="Callol A."/>
            <person name="Pajuelo D."/>
            <person name="Ebbesson L."/>
            <person name="Teles M."/>
            <person name="MacKenzie S."/>
            <person name="Amaro C."/>
        </authorList>
    </citation>
    <scope>NUCLEOTIDE SEQUENCE</scope>
</reference>
<proteinExistence type="predicted"/>
<dbReference type="AlphaFoldDB" id="A0A0E9Q5P1"/>
<dbReference type="EMBL" id="GBXM01096513">
    <property type="protein sequence ID" value="JAH12064.1"/>
    <property type="molecule type" value="Transcribed_RNA"/>
</dbReference>
<name>A0A0E9Q5P1_ANGAN</name>